<organism evidence="1 2">
    <name type="scientific">Catharanthus roseus</name>
    <name type="common">Madagascar periwinkle</name>
    <name type="synonym">Vinca rosea</name>
    <dbReference type="NCBI Taxonomy" id="4058"/>
    <lineage>
        <taxon>Eukaryota</taxon>
        <taxon>Viridiplantae</taxon>
        <taxon>Streptophyta</taxon>
        <taxon>Embryophyta</taxon>
        <taxon>Tracheophyta</taxon>
        <taxon>Spermatophyta</taxon>
        <taxon>Magnoliopsida</taxon>
        <taxon>eudicotyledons</taxon>
        <taxon>Gunneridae</taxon>
        <taxon>Pentapetalae</taxon>
        <taxon>asterids</taxon>
        <taxon>lamiids</taxon>
        <taxon>Gentianales</taxon>
        <taxon>Apocynaceae</taxon>
        <taxon>Rauvolfioideae</taxon>
        <taxon>Vinceae</taxon>
        <taxon>Catharanthinae</taxon>
        <taxon>Catharanthus</taxon>
    </lineage>
</organism>
<evidence type="ECO:0000313" key="1">
    <source>
        <dbReference type="EMBL" id="KAI5649751.1"/>
    </source>
</evidence>
<name>A0ACB9ZSG8_CATRO</name>
<accession>A0ACB9ZSG8</accession>
<comment type="caution">
    <text evidence="1">The sequence shown here is derived from an EMBL/GenBank/DDBJ whole genome shotgun (WGS) entry which is preliminary data.</text>
</comment>
<keyword evidence="2" id="KW-1185">Reference proteome</keyword>
<sequence>MATETFTHEFHTSIAPEKAFKCFVVDVEKTLPKMIPSSVNNIESDPNGIMKITLANGGKFKVKIDAIDTQNKICKFTITEGEYLGNKVMESVTVEEKYEPSTNGGCVIKMKSNYNPKAADNYSNTKGEMLAHATSILKTVEAFVLANPAICA</sequence>
<proteinExistence type="predicted"/>
<gene>
    <name evidence="1" type="ORF">M9H77_35756</name>
</gene>
<reference evidence="2" key="1">
    <citation type="journal article" date="2023" name="Nat. Plants">
        <title>Single-cell RNA sequencing provides a high-resolution roadmap for understanding the multicellular compartmentation of specialized metabolism.</title>
        <authorList>
            <person name="Sun S."/>
            <person name="Shen X."/>
            <person name="Li Y."/>
            <person name="Li Y."/>
            <person name="Wang S."/>
            <person name="Li R."/>
            <person name="Zhang H."/>
            <person name="Shen G."/>
            <person name="Guo B."/>
            <person name="Wei J."/>
            <person name="Xu J."/>
            <person name="St-Pierre B."/>
            <person name="Chen S."/>
            <person name="Sun C."/>
        </authorList>
    </citation>
    <scope>NUCLEOTIDE SEQUENCE [LARGE SCALE GENOMIC DNA]</scope>
</reference>
<protein>
    <submittedName>
        <fullName evidence="1">Uncharacterized protein</fullName>
    </submittedName>
</protein>
<dbReference type="EMBL" id="CM044708">
    <property type="protein sequence ID" value="KAI5649751.1"/>
    <property type="molecule type" value="Genomic_DNA"/>
</dbReference>
<dbReference type="Proteomes" id="UP001060085">
    <property type="component" value="Linkage Group LG08"/>
</dbReference>
<evidence type="ECO:0000313" key="2">
    <source>
        <dbReference type="Proteomes" id="UP001060085"/>
    </source>
</evidence>